<evidence type="ECO:0000259" key="2">
    <source>
        <dbReference type="PROSITE" id="PS50191"/>
    </source>
</evidence>
<keyword evidence="4" id="KW-1185">Reference proteome</keyword>
<evidence type="ECO:0000313" key="3">
    <source>
        <dbReference type="EMBL" id="CAE7327569.1"/>
    </source>
</evidence>
<reference evidence="3" key="1">
    <citation type="submission" date="2021-02" db="EMBL/GenBank/DDBJ databases">
        <authorList>
            <person name="Dougan E. K."/>
            <person name="Rhodes N."/>
            <person name="Thang M."/>
            <person name="Chan C."/>
        </authorList>
    </citation>
    <scope>NUCLEOTIDE SEQUENCE</scope>
</reference>
<accession>A0A812P3P9</accession>
<name>A0A812P3P9_9DINO</name>
<protein>
    <recommendedName>
        <fullName evidence="2">CRAL-TRIO domain-containing protein</fullName>
    </recommendedName>
</protein>
<gene>
    <name evidence="3" type="ORF">SNAT2548_LOCUS17149</name>
</gene>
<evidence type="ECO:0000256" key="1">
    <source>
        <dbReference type="SAM" id="MobiDB-lite"/>
    </source>
</evidence>
<dbReference type="PROSITE" id="PS50191">
    <property type="entry name" value="CRAL_TRIO"/>
    <property type="match status" value="1"/>
</dbReference>
<dbReference type="SUPFAM" id="SSF52087">
    <property type="entry name" value="CRAL/TRIO domain"/>
    <property type="match status" value="1"/>
</dbReference>
<dbReference type="OrthoDB" id="1434354at2759"/>
<dbReference type="InterPro" id="IPR036865">
    <property type="entry name" value="CRAL-TRIO_dom_sf"/>
</dbReference>
<dbReference type="InterPro" id="IPR001251">
    <property type="entry name" value="CRAL-TRIO_dom"/>
</dbReference>
<dbReference type="EMBL" id="CAJNDS010002102">
    <property type="protein sequence ID" value="CAE7327569.1"/>
    <property type="molecule type" value="Genomic_DNA"/>
</dbReference>
<feature type="compositionally biased region" description="Basic and acidic residues" evidence="1">
    <location>
        <begin position="327"/>
        <end position="338"/>
    </location>
</feature>
<feature type="domain" description="CRAL-TRIO" evidence="2">
    <location>
        <begin position="63"/>
        <end position="248"/>
    </location>
</feature>
<organism evidence="3 4">
    <name type="scientific">Symbiodinium natans</name>
    <dbReference type="NCBI Taxonomy" id="878477"/>
    <lineage>
        <taxon>Eukaryota</taxon>
        <taxon>Sar</taxon>
        <taxon>Alveolata</taxon>
        <taxon>Dinophyceae</taxon>
        <taxon>Suessiales</taxon>
        <taxon>Symbiodiniaceae</taxon>
        <taxon>Symbiodinium</taxon>
    </lineage>
</organism>
<dbReference type="AlphaFoldDB" id="A0A812P3P9"/>
<sequence>MPEQPRDVVGDIRVCRFLRFYGHKVNEAAKGLADFLKWWVAEDILALRKGIIDLDVDDFHAWVDSVRSPYAPVMVPGFAETEDGHLVIFVSPGYFKAQEFASQRPACHTMDNDLMLVRAGLEWMMKRLDDKCYAKQKMLYSIKVIDAIHLGRETLPIRVYEIRKFAQDNGKQIMTMYCDHDILIMIVNAPWIIRFVTMFATTLMSKRQTARLRVLGSASDEDVQAQLRLVGPKSMFPPSLGGTRKPEDIPMYFPLAQENQARIAKWMALKESGITRKGATKPPTPGAAKKSNEQEQVAATSVTTPIANVDVEEESAAKVSAEAVPSVKEEKEEEKPVLLEEAPPQSGGWFCCAAP</sequence>
<dbReference type="Gene3D" id="3.40.525.10">
    <property type="entry name" value="CRAL-TRIO lipid binding domain"/>
    <property type="match status" value="1"/>
</dbReference>
<feature type="region of interest" description="Disordered" evidence="1">
    <location>
        <begin position="274"/>
        <end position="346"/>
    </location>
</feature>
<feature type="compositionally biased region" description="Low complexity" evidence="1">
    <location>
        <begin position="317"/>
        <end position="326"/>
    </location>
</feature>
<proteinExistence type="predicted"/>
<feature type="compositionally biased region" description="Polar residues" evidence="1">
    <location>
        <begin position="294"/>
        <end position="306"/>
    </location>
</feature>
<dbReference type="Proteomes" id="UP000604046">
    <property type="component" value="Unassembled WGS sequence"/>
</dbReference>
<evidence type="ECO:0000313" key="4">
    <source>
        <dbReference type="Proteomes" id="UP000604046"/>
    </source>
</evidence>
<comment type="caution">
    <text evidence="3">The sequence shown here is derived from an EMBL/GenBank/DDBJ whole genome shotgun (WGS) entry which is preliminary data.</text>
</comment>